<keyword evidence="2" id="KW-1185">Reference proteome</keyword>
<dbReference type="Proteomes" id="UP000460416">
    <property type="component" value="Unassembled WGS sequence"/>
</dbReference>
<dbReference type="InterPro" id="IPR036938">
    <property type="entry name" value="PAP2/HPO_sf"/>
</dbReference>
<dbReference type="CDD" id="cd03398">
    <property type="entry name" value="PAP2_haloperoxidase"/>
    <property type="match status" value="1"/>
</dbReference>
<organism evidence="1 2">
    <name type="scientific">Christiangramia aestuarii</name>
    <dbReference type="NCBI Taxonomy" id="1028746"/>
    <lineage>
        <taxon>Bacteria</taxon>
        <taxon>Pseudomonadati</taxon>
        <taxon>Bacteroidota</taxon>
        <taxon>Flavobacteriia</taxon>
        <taxon>Flavobacteriales</taxon>
        <taxon>Flavobacteriaceae</taxon>
        <taxon>Christiangramia</taxon>
    </lineage>
</organism>
<proteinExistence type="predicted"/>
<dbReference type="PANTHER" id="PTHR34599:SF1">
    <property type="entry name" value="PHOSPHATIDIC ACID PHOSPHATASE TYPE 2_HALOPEROXIDASE DOMAIN-CONTAINING PROTEIN"/>
    <property type="match status" value="1"/>
</dbReference>
<keyword evidence="1" id="KW-0560">Oxidoreductase</keyword>
<evidence type="ECO:0000313" key="2">
    <source>
        <dbReference type="Proteomes" id="UP000460416"/>
    </source>
</evidence>
<dbReference type="GO" id="GO:0004601">
    <property type="term" value="F:peroxidase activity"/>
    <property type="evidence" value="ECO:0007669"/>
    <property type="project" value="UniProtKB-KW"/>
</dbReference>
<dbReference type="OrthoDB" id="7793240at2"/>
<dbReference type="Gene3D" id="1.10.606.20">
    <property type="match status" value="1"/>
</dbReference>
<keyword evidence="1" id="KW-0575">Peroxidase</keyword>
<protein>
    <submittedName>
        <fullName evidence="1">Vanadium-dependent haloperoxidase</fullName>
    </submittedName>
</protein>
<gene>
    <name evidence="1" type="ORF">FLP08_07550</name>
</gene>
<name>A0A7K1LNV4_9FLAO</name>
<sequence>METTLRFLGGFMILFVLGSCEKDAIEPGDTNLSFSADAKAIQNFNNGMINSYSNEVVLQWYEITSQNLDQRLPQPLEVRIYAMIGLAIHDALNNVVPKYETYGLDNSGVDASGISKKNIKSIADAAVSQAARDMLVQLFPPSAAAANARLGEILSGIEESDLRDRGVAIGSAAAAAVIAKRSGDFPLGWSSYTEGSAPGEYQANYMPYAVANPIWPNNAVFGQNIGELEPFGIESADQFIEEAPYPVTSSAYAADFNEVKLLGCLACPTRTAEQTEIGLFWVETSSSAMNRLTRSLIAERKLDGWEAARLAGLVQMSVMDAYIASFKEKWHFKYWRPVTAIRAADADGNDATAGDASWTSVLPTPPNPQFPQTSAYSGGAVAEILRSFFHSDQLNMDVTSPYTSPGVTRHLKTFSDMAHEKGIYGIYLGHEFRYGTEIGEKHGRKLGKYVFENNLRELKKI</sequence>
<dbReference type="PANTHER" id="PTHR34599">
    <property type="entry name" value="PEROXIDASE-RELATED"/>
    <property type="match status" value="1"/>
</dbReference>
<comment type="caution">
    <text evidence="1">The sequence shown here is derived from an EMBL/GenBank/DDBJ whole genome shotgun (WGS) entry which is preliminary data.</text>
</comment>
<dbReference type="InterPro" id="IPR052559">
    <property type="entry name" value="V-haloperoxidase"/>
</dbReference>
<evidence type="ECO:0000313" key="1">
    <source>
        <dbReference type="EMBL" id="MUP42423.1"/>
    </source>
</evidence>
<dbReference type="SUPFAM" id="SSF48317">
    <property type="entry name" value="Acid phosphatase/Vanadium-dependent haloperoxidase"/>
    <property type="match status" value="1"/>
</dbReference>
<dbReference type="EMBL" id="VJVW01000002">
    <property type="protein sequence ID" value="MUP42423.1"/>
    <property type="molecule type" value="Genomic_DNA"/>
</dbReference>
<dbReference type="PROSITE" id="PS51257">
    <property type="entry name" value="PROKAR_LIPOPROTEIN"/>
    <property type="match status" value="1"/>
</dbReference>
<accession>A0A7K1LNV4</accession>
<dbReference type="AlphaFoldDB" id="A0A7K1LNV4"/>
<dbReference type="RefSeq" id="WP_156275547.1">
    <property type="nucleotide sequence ID" value="NZ_BAABGI010000001.1"/>
</dbReference>
<reference evidence="1 2" key="1">
    <citation type="submission" date="2019-07" db="EMBL/GenBank/DDBJ databases">
        <title>Gramella aestuarii sp. nov., isolated from a tidal flat, and emended description of Gramella echinicola.</title>
        <authorList>
            <person name="Liu L."/>
        </authorList>
    </citation>
    <scope>NUCLEOTIDE SEQUENCE [LARGE SCALE GENOMIC DNA]</scope>
    <source>
        <strain evidence="1 2">BS12</strain>
    </source>
</reference>